<dbReference type="InterPro" id="IPR010035">
    <property type="entry name" value="Thi_S"/>
</dbReference>
<dbReference type="SUPFAM" id="SSF54285">
    <property type="entry name" value="MoaD/ThiS"/>
    <property type="match status" value="1"/>
</dbReference>
<proteinExistence type="predicted"/>
<dbReference type="InterPro" id="IPR016155">
    <property type="entry name" value="Mopterin_synth/thiamin_S_b"/>
</dbReference>
<name>A0A545U8H9_9GAMM</name>
<dbReference type="NCBIfam" id="TIGR01683">
    <property type="entry name" value="thiS"/>
    <property type="match status" value="1"/>
</dbReference>
<organism evidence="1 2">
    <name type="scientific">Exilibacterium tricleocarpae</name>
    <dbReference type="NCBI Taxonomy" id="2591008"/>
    <lineage>
        <taxon>Bacteria</taxon>
        <taxon>Pseudomonadati</taxon>
        <taxon>Pseudomonadota</taxon>
        <taxon>Gammaproteobacteria</taxon>
        <taxon>Cellvibrionales</taxon>
        <taxon>Cellvibrionaceae</taxon>
        <taxon>Exilibacterium</taxon>
    </lineage>
</organism>
<dbReference type="AlphaFoldDB" id="A0A545U8H9"/>
<comment type="caution">
    <text evidence="1">The sequence shown here is derived from an EMBL/GenBank/DDBJ whole genome shotgun (WGS) entry which is preliminary data.</text>
</comment>
<dbReference type="Pfam" id="PF02597">
    <property type="entry name" value="ThiS"/>
    <property type="match status" value="1"/>
</dbReference>
<reference evidence="1 2" key="1">
    <citation type="submission" date="2019-06" db="EMBL/GenBank/DDBJ databases">
        <title>Whole genome sequence for Cellvibrionaceae sp. R142.</title>
        <authorList>
            <person name="Wang G."/>
        </authorList>
    </citation>
    <scope>NUCLEOTIDE SEQUENCE [LARGE SCALE GENOMIC DNA]</scope>
    <source>
        <strain evidence="1 2">R142</strain>
    </source>
</reference>
<evidence type="ECO:0000313" key="1">
    <source>
        <dbReference type="EMBL" id="TQV85769.1"/>
    </source>
</evidence>
<dbReference type="OrthoDB" id="9800283at2"/>
<keyword evidence="2" id="KW-1185">Reference proteome</keyword>
<dbReference type="InterPro" id="IPR012675">
    <property type="entry name" value="Beta-grasp_dom_sf"/>
</dbReference>
<accession>A0A545U8H9</accession>
<gene>
    <name evidence="1" type="primary">thiS</name>
    <name evidence="1" type="ORF">FKG94_02490</name>
</gene>
<dbReference type="CDD" id="cd00565">
    <property type="entry name" value="Ubl_ThiS"/>
    <property type="match status" value="1"/>
</dbReference>
<evidence type="ECO:0000313" key="2">
    <source>
        <dbReference type="Proteomes" id="UP000319732"/>
    </source>
</evidence>
<sequence length="97" mass="10417">MLSVWNRLPDRSSGGLAYLATLFVILRREDIVKVSLNNEPVEVAGATTLSAAIELWQFGGQTIAVAINGEFVSRSNYATRILEAGDRIDIVKPVGGG</sequence>
<dbReference type="InterPro" id="IPR003749">
    <property type="entry name" value="ThiS/MoaD-like"/>
</dbReference>
<dbReference type="Gene3D" id="3.10.20.30">
    <property type="match status" value="1"/>
</dbReference>
<dbReference type="PANTHER" id="PTHR34472">
    <property type="entry name" value="SULFUR CARRIER PROTEIN THIS"/>
    <property type="match status" value="1"/>
</dbReference>
<protein>
    <submittedName>
        <fullName evidence="1">Sulfur carrier protein ThiS</fullName>
    </submittedName>
</protein>
<dbReference type="EMBL" id="VHSG01000003">
    <property type="protein sequence ID" value="TQV85769.1"/>
    <property type="molecule type" value="Genomic_DNA"/>
</dbReference>
<dbReference type="Proteomes" id="UP000319732">
    <property type="component" value="Unassembled WGS sequence"/>
</dbReference>
<dbReference type="PANTHER" id="PTHR34472:SF1">
    <property type="entry name" value="SULFUR CARRIER PROTEIN THIS"/>
    <property type="match status" value="1"/>
</dbReference>